<evidence type="ECO:0000313" key="5">
    <source>
        <dbReference type="EMBL" id="SVA03602.1"/>
    </source>
</evidence>
<dbReference type="Pfam" id="PF03328">
    <property type="entry name" value="HpcH_HpaI"/>
    <property type="match status" value="1"/>
</dbReference>
<sequence length="267" mass="29956">MEDAMLKPNLIRQKLRSEEPTLSTHIHSVWPAEIEAIGHAGIYDYVEFVAEYGPSDLHDLDNMCRTSELYNLGSMIKIDQSLMPFLAQRGIGSGYESVLFTDVRSIEEVRECIKSARPDHPDHGGLYGVATRRNSYMGYGGTQEYVDMLGDVVLAFMIEKKGAVDNLEEILSEPGVEMIQWGGADFSMNIGKPRQMNDPEVQAAKKKTFELGIKMGVPPRAEIQSADEMKEYLDMGVRDFSLGTDISILYSFWKNEGEKVLRAMEGN</sequence>
<dbReference type="AlphaFoldDB" id="A0A381SHN7"/>
<dbReference type="InterPro" id="IPR005000">
    <property type="entry name" value="Aldolase/citrate-lyase_domain"/>
</dbReference>
<dbReference type="InterPro" id="IPR040442">
    <property type="entry name" value="Pyrv_kinase-like_dom_sf"/>
</dbReference>
<evidence type="ECO:0000256" key="3">
    <source>
        <dbReference type="ARBA" id="ARBA00023239"/>
    </source>
</evidence>
<keyword evidence="2" id="KW-0479">Metal-binding</keyword>
<dbReference type="PANTHER" id="PTHR30502">
    <property type="entry name" value="2-KETO-3-DEOXY-L-RHAMNONATE ALDOLASE"/>
    <property type="match status" value="1"/>
</dbReference>
<dbReference type="GO" id="GO:0016832">
    <property type="term" value="F:aldehyde-lyase activity"/>
    <property type="evidence" value="ECO:0007669"/>
    <property type="project" value="TreeGrafter"/>
</dbReference>
<dbReference type="EMBL" id="UINC01003128">
    <property type="protein sequence ID" value="SVA03602.1"/>
    <property type="molecule type" value="Genomic_DNA"/>
</dbReference>
<evidence type="ECO:0000256" key="2">
    <source>
        <dbReference type="ARBA" id="ARBA00022723"/>
    </source>
</evidence>
<dbReference type="InterPro" id="IPR050251">
    <property type="entry name" value="HpcH-HpaI_aldolase"/>
</dbReference>
<evidence type="ECO:0000259" key="4">
    <source>
        <dbReference type="Pfam" id="PF03328"/>
    </source>
</evidence>
<feature type="domain" description="HpcH/HpaI aldolase/citrate lyase" evidence="4">
    <location>
        <begin position="80"/>
        <end position="217"/>
    </location>
</feature>
<dbReference type="GO" id="GO:0046872">
    <property type="term" value="F:metal ion binding"/>
    <property type="evidence" value="ECO:0007669"/>
    <property type="project" value="UniProtKB-KW"/>
</dbReference>
<keyword evidence="3" id="KW-0456">Lyase</keyword>
<dbReference type="SUPFAM" id="SSF51621">
    <property type="entry name" value="Phosphoenolpyruvate/pyruvate domain"/>
    <property type="match status" value="1"/>
</dbReference>
<proteinExistence type="inferred from homology"/>
<organism evidence="5">
    <name type="scientific">marine metagenome</name>
    <dbReference type="NCBI Taxonomy" id="408172"/>
    <lineage>
        <taxon>unclassified sequences</taxon>
        <taxon>metagenomes</taxon>
        <taxon>ecological metagenomes</taxon>
    </lineage>
</organism>
<dbReference type="PANTHER" id="PTHR30502:SF0">
    <property type="entry name" value="PHOSPHOENOLPYRUVATE CARBOXYLASE FAMILY PROTEIN"/>
    <property type="match status" value="1"/>
</dbReference>
<reference evidence="5" key="1">
    <citation type="submission" date="2018-05" db="EMBL/GenBank/DDBJ databases">
        <authorList>
            <person name="Lanie J.A."/>
            <person name="Ng W.-L."/>
            <person name="Kazmierczak K.M."/>
            <person name="Andrzejewski T.M."/>
            <person name="Davidsen T.M."/>
            <person name="Wayne K.J."/>
            <person name="Tettelin H."/>
            <person name="Glass J.I."/>
            <person name="Rusch D."/>
            <person name="Podicherti R."/>
            <person name="Tsui H.-C.T."/>
            <person name="Winkler M.E."/>
        </authorList>
    </citation>
    <scope>NUCLEOTIDE SEQUENCE</scope>
</reference>
<dbReference type="InterPro" id="IPR015813">
    <property type="entry name" value="Pyrv/PenolPyrv_kinase-like_dom"/>
</dbReference>
<name>A0A381SHN7_9ZZZZ</name>
<dbReference type="Gene3D" id="3.20.20.60">
    <property type="entry name" value="Phosphoenolpyruvate-binding domains"/>
    <property type="match status" value="1"/>
</dbReference>
<evidence type="ECO:0000256" key="1">
    <source>
        <dbReference type="ARBA" id="ARBA00005568"/>
    </source>
</evidence>
<accession>A0A381SHN7</accession>
<gene>
    <name evidence="5" type="ORF">METZ01_LOCUS56456</name>
</gene>
<protein>
    <recommendedName>
        <fullName evidence="4">HpcH/HpaI aldolase/citrate lyase domain-containing protein</fullName>
    </recommendedName>
</protein>
<dbReference type="GO" id="GO:0005737">
    <property type="term" value="C:cytoplasm"/>
    <property type="evidence" value="ECO:0007669"/>
    <property type="project" value="TreeGrafter"/>
</dbReference>
<comment type="similarity">
    <text evidence="1">Belongs to the HpcH/HpaI aldolase family.</text>
</comment>